<protein>
    <submittedName>
        <fullName evidence="1">Uncharacterized protein</fullName>
    </submittedName>
</protein>
<dbReference type="EMBL" id="GBRH01264345">
    <property type="protein sequence ID" value="JAD33550.1"/>
    <property type="molecule type" value="Transcribed_RNA"/>
</dbReference>
<reference evidence="1" key="2">
    <citation type="journal article" date="2015" name="Data Brief">
        <title>Shoot transcriptome of the giant reed, Arundo donax.</title>
        <authorList>
            <person name="Barrero R.A."/>
            <person name="Guerrero F.D."/>
            <person name="Moolhuijzen P."/>
            <person name="Goolsby J.A."/>
            <person name="Tidwell J."/>
            <person name="Bellgard S.E."/>
            <person name="Bellgard M.I."/>
        </authorList>
    </citation>
    <scope>NUCLEOTIDE SEQUENCE</scope>
    <source>
        <tissue evidence="1">Shoot tissue taken approximately 20 cm above the soil surface</tissue>
    </source>
</reference>
<organism evidence="1">
    <name type="scientific">Arundo donax</name>
    <name type="common">Giant reed</name>
    <name type="synonym">Donax arundinaceus</name>
    <dbReference type="NCBI Taxonomy" id="35708"/>
    <lineage>
        <taxon>Eukaryota</taxon>
        <taxon>Viridiplantae</taxon>
        <taxon>Streptophyta</taxon>
        <taxon>Embryophyta</taxon>
        <taxon>Tracheophyta</taxon>
        <taxon>Spermatophyta</taxon>
        <taxon>Magnoliopsida</taxon>
        <taxon>Liliopsida</taxon>
        <taxon>Poales</taxon>
        <taxon>Poaceae</taxon>
        <taxon>PACMAD clade</taxon>
        <taxon>Arundinoideae</taxon>
        <taxon>Arundineae</taxon>
        <taxon>Arundo</taxon>
    </lineage>
</organism>
<proteinExistence type="predicted"/>
<name>A0A0A8Z9Z0_ARUDO</name>
<dbReference type="AlphaFoldDB" id="A0A0A8Z9Z0"/>
<reference evidence="1" key="1">
    <citation type="submission" date="2014-09" db="EMBL/GenBank/DDBJ databases">
        <authorList>
            <person name="Magalhaes I.L.F."/>
            <person name="Oliveira U."/>
            <person name="Santos F.R."/>
            <person name="Vidigal T.H.D.A."/>
            <person name="Brescovit A.D."/>
            <person name="Santos A.J."/>
        </authorList>
    </citation>
    <scope>NUCLEOTIDE SEQUENCE</scope>
    <source>
        <tissue evidence="1">Shoot tissue taken approximately 20 cm above the soil surface</tissue>
    </source>
</reference>
<sequence>MGGRPTGEYCCDETTCLKGKTF</sequence>
<accession>A0A0A8Z9Z0</accession>
<evidence type="ECO:0000313" key="1">
    <source>
        <dbReference type="EMBL" id="JAD33550.1"/>
    </source>
</evidence>